<keyword evidence="2" id="KW-1185">Reference proteome</keyword>
<dbReference type="EMBL" id="LPWG01000010">
    <property type="protein sequence ID" value="ODS00198.1"/>
    <property type="molecule type" value="Genomic_DNA"/>
</dbReference>
<dbReference type="STRING" id="1774968.AUC68_03600"/>
<dbReference type="SUPFAM" id="SSF53335">
    <property type="entry name" value="S-adenosyl-L-methionine-dependent methyltransferases"/>
    <property type="match status" value="1"/>
</dbReference>
<evidence type="ECO:0000313" key="1">
    <source>
        <dbReference type="EMBL" id="ODS00198.1"/>
    </source>
</evidence>
<dbReference type="PIRSF" id="PIRSF011491">
    <property type="entry name" value="Mtase_YbcY_prd"/>
    <property type="match status" value="1"/>
</dbReference>
<sequence length="217" mass="23538">MSEPSDDAIAKAHAVYTPLSLSFYDVAVHGLSNRFAWTCPTSKIVDLYARHLSPNHLEAAVGTGLFLDRAGRNFDRLVLLDINAACLSVSAHRLRRFHPACHEANLLSPIGLQIPPFDSVGLNYVLHCLPGPLSEKLVAVDHLRPLMADGAVLFGATILGKGVAPNAPARALFRLYNRKGVFNNLDDDLGALAEGLKSRFAYVEIEQQGLVALFSAR</sequence>
<dbReference type="GO" id="GO:0008168">
    <property type="term" value="F:methyltransferase activity"/>
    <property type="evidence" value="ECO:0007669"/>
    <property type="project" value="InterPro"/>
</dbReference>
<dbReference type="InterPro" id="IPR029063">
    <property type="entry name" value="SAM-dependent_MTases_sf"/>
</dbReference>
<dbReference type="AlphaFoldDB" id="A0A1E3W306"/>
<dbReference type="Gene3D" id="3.40.50.150">
    <property type="entry name" value="Vaccinia Virus protein VP39"/>
    <property type="match status" value="1"/>
</dbReference>
<organism evidence="1 2">
    <name type="scientific">Methyloceanibacter methanicus</name>
    <dbReference type="NCBI Taxonomy" id="1774968"/>
    <lineage>
        <taxon>Bacteria</taxon>
        <taxon>Pseudomonadati</taxon>
        <taxon>Pseudomonadota</taxon>
        <taxon>Alphaproteobacteria</taxon>
        <taxon>Hyphomicrobiales</taxon>
        <taxon>Hyphomicrobiaceae</taxon>
        <taxon>Methyloceanibacter</taxon>
    </lineage>
</organism>
<proteinExistence type="predicted"/>
<evidence type="ECO:0000313" key="2">
    <source>
        <dbReference type="Proteomes" id="UP000094501"/>
    </source>
</evidence>
<dbReference type="RefSeq" id="WP_069437011.1">
    <property type="nucleotide sequence ID" value="NZ_LPWG01000010.1"/>
</dbReference>
<dbReference type="Proteomes" id="UP000094501">
    <property type="component" value="Unassembled WGS sequence"/>
</dbReference>
<name>A0A1E3W306_9HYPH</name>
<comment type="caution">
    <text evidence="1">The sequence shown here is derived from an EMBL/GenBank/DDBJ whole genome shotgun (WGS) entry which is preliminary data.</text>
</comment>
<accession>A0A1E3W306</accession>
<protein>
    <recommendedName>
        <fullName evidence="3">Methyltransferase type 12</fullName>
    </recommendedName>
</protein>
<reference evidence="1 2" key="1">
    <citation type="journal article" date="2016" name="Environ. Microbiol.">
        <title>New Methyloceanibacter diversity from North Sea sediments includes methanotroph containing solely the soluble methane monooxygenase.</title>
        <authorList>
            <person name="Vekeman B."/>
            <person name="Kerckhof F.M."/>
            <person name="Cremers G."/>
            <person name="de Vos P."/>
            <person name="Vandamme P."/>
            <person name="Boon N."/>
            <person name="Op den Camp H.J."/>
            <person name="Heylen K."/>
        </authorList>
    </citation>
    <scope>NUCLEOTIDE SEQUENCE [LARGE SCALE GENOMIC DNA]</scope>
    <source>
        <strain evidence="1 2">R-67174</strain>
    </source>
</reference>
<dbReference type="InterPro" id="IPR016584">
    <property type="entry name" value="MeTrfase_VrtF"/>
</dbReference>
<dbReference type="OrthoDB" id="507855at2"/>
<gene>
    <name evidence="1" type="ORF">AUC68_03600</name>
</gene>
<evidence type="ECO:0008006" key="3">
    <source>
        <dbReference type="Google" id="ProtNLM"/>
    </source>
</evidence>